<dbReference type="GO" id="GO:0004867">
    <property type="term" value="F:serine-type endopeptidase inhibitor activity"/>
    <property type="evidence" value="ECO:0007669"/>
    <property type="project" value="InterPro"/>
</dbReference>
<keyword evidence="4" id="KW-1185">Reference proteome</keyword>
<dbReference type="EMBL" id="PQSP01000001">
    <property type="protein sequence ID" value="RUS68155.1"/>
    <property type="molecule type" value="Genomic_DNA"/>
</dbReference>
<dbReference type="Gene3D" id="4.10.1230.10">
    <property type="entry name" value="Ecotin, trypsin inhibitor"/>
    <property type="match status" value="1"/>
</dbReference>
<name>A0A433SHD1_9BURK</name>
<comment type="similarity">
    <text evidence="1">Belongs to the protease inhibitor I11 (ecotin) family.</text>
</comment>
<organism evidence="3 4">
    <name type="scientific">Saezia sanguinis</name>
    <dbReference type="NCBI Taxonomy" id="1965230"/>
    <lineage>
        <taxon>Bacteria</taxon>
        <taxon>Pseudomonadati</taxon>
        <taxon>Pseudomonadota</taxon>
        <taxon>Betaproteobacteria</taxon>
        <taxon>Burkholderiales</taxon>
        <taxon>Saeziaceae</taxon>
        <taxon>Saezia</taxon>
    </lineage>
</organism>
<feature type="signal peptide" evidence="2">
    <location>
        <begin position="1"/>
        <end position="23"/>
    </location>
</feature>
<dbReference type="AlphaFoldDB" id="A0A433SHD1"/>
<dbReference type="InterPro" id="IPR027438">
    <property type="entry name" value="Ecotin_C"/>
</dbReference>
<dbReference type="RefSeq" id="WP_204250805.1">
    <property type="nucleotide sequence ID" value="NZ_CAWUGC010000006.1"/>
</dbReference>
<dbReference type="InterPro" id="IPR005658">
    <property type="entry name" value="Prot_inh_ecotin"/>
</dbReference>
<proteinExistence type="inferred from homology"/>
<feature type="chain" id="PRO_5019118670" evidence="2">
    <location>
        <begin position="24"/>
        <end position="160"/>
    </location>
</feature>
<evidence type="ECO:0000313" key="4">
    <source>
        <dbReference type="Proteomes" id="UP000286947"/>
    </source>
</evidence>
<sequence precursor="true">MNKMKNLLALTLGSFVMMQGAMATQPLKEIAPYPEAEKGFTRQVIFLPALPDENDAKVELLIGKTIEVDCNRYFFGGQLRTETLQGWGYDYYVLDELKGPAGTLMACLDQQKREAFVTMQPQGLQRYNSKLPIVVYVPEGVQVKYRIWQAEDEVKTAQEQ</sequence>
<evidence type="ECO:0000256" key="2">
    <source>
        <dbReference type="SAM" id="SignalP"/>
    </source>
</evidence>
<dbReference type="PANTHER" id="PTHR35890">
    <property type="match status" value="1"/>
</dbReference>
<protein>
    <submittedName>
        <fullName evidence="3">Ecotin</fullName>
    </submittedName>
</protein>
<evidence type="ECO:0000256" key="1">
    <source>
        <dbReference type="ARBA" id="ARBA00010558"/>
    </source>
</evidence>
<dbReference type="Pfam" id="PF03974">
    <property type="entry name" value="Ecotin"/>
    <property type="match status" value="1"/>
</dbReference>
<accession>A0A433SHD1</accession>
<dbReference type="PIRSF" id="PIRSF006865">
    <property type="entry name" value="Prot_inh_ecotin"/>
    <property type="match status" value="1"/>
</dbReference>
<evidence type="ECO:0000313" key="3">
    <source>
        <dbReference type="EMBL" id="RUS68155.1"/>
    </source>
</evidence>
<dbReference type="PANTHER" id="PTHR35890:SF3">
    <property type="entry name" value="ECOTIN"/>
    <property type="match status" value="1"/>
</dbReference>
<dbReference type="InterPro" id="IPR036198">
    <property type="entry name" value="Ecotin_sf"/>
</dbReference>
<dbReference type="Gene3D" id="2.60.40.550">
    <property type="entry name" value="Ecotin"/>
    <property type="match status" value="1"/>
</dbReference>
<dbReference type="Proteomes" id="UP000286947">
    <property type="component" value="Unassembled WGS sequence"/>
</dbReference>
<keyword evidence="2" id="KW-0732">Signal</keyword>
<reference evidence="3 4" key="1">
    <citation type="submission" date="2018-01" db="EMBL/GenBank/DDBJ databases">
        <title>Saezia sanguinis gen. nov., sp. nov., in the order Burkholderiales isolated from human blood.</title>
        <authorList>
            <person name="Medina-Pascual M.J."/>
            <person name="Valdezate S."/>
            <person name="Monzon S."/>
            <person name="Cuesta I."/>
            <person name="Carrasco G."/>
            <person name="Villalon P."/>
            <person name="Saez-Nieto J.A."/>
        </authorList>
    </citation>
    <scope>NUCLEOTIDE SEQUENCE [LARGE SCALE GENOMIC DNA]</scope>
    <source>
        <strain evidence="3 4">CNM695-12</strain>
    </source>
</reference>
<dbReference type="NCBIfam" id="NF002987">
    <property type="entry name" value="PRK03719.1"/>
    <property type="match status" value="1"/>
</dbReference>
<dbReference type="SUPFAM" id="SSF49772">
    <property type="entry name" value="Ecotin, trypsin inhibitor"/>
    <property type="match status" value="1"/>
</dbReference>
<gene>
    <name evidence="3" type="primary">eco</name>
    <name evidence="3" type="ORF">CUZ56_00642</name>
</gene>
<comment type="caution">
    <text evidence="3">The sequence shown here is derived from an EMBL/GenBank/DDBJ whole genome shotgun (WGS) entry which is preliminary data.</text>
</comment>